<evidence type="ECO:0000259" key="2">
    <source>
        <dbReference type="Pfam" id="PF17921"/>
    </source>
</evidence>
<dbReference type="AlphaFoldDB" id="E2A210"/>
<protein>
    <recommendedName>
        <fullName evidence="1">RNA-directed DNA polymerase</fullName>
        <ecNumber evidence="1">2.7.7.49</ecNumber>
    </recommendedName>
</protein>
<dbReference type="Gene3D" id="1.10.340.70">
    <property type="match status" value="1"/>
</dbReference>
<dbReference type="GO" id="GO:0003676">
    <property type="term" value="F:nucleic acid binding"/>
    <property type="evidence" value="ECO:0007669"/>
    <property type="project" value="InterPro"/>
</dbReference>
<evidence type="ECO:0000256" key="1">
    <source>
        <dbReference type="ARBA" id="ARBA00012493"/>
    </source>
</evidence>
<dbReference type="InterPro" id="IPR036397">
    <property type="entry name" value="RNaseH_sf"/>
</dbReference>
<reference evidence="3 4" key="1">
    <citation type="journal article" date="2010" name="Science">
        <title>Genomic comparison of the ants Camponotus floridanus and Harpegnathos saltator.</title>
        <authorList>
            <person name="Bonasio R."/>
            <person name="Zhang G."/>
            <person name="Ye C."/>
            <person name="Mutti N.S."/>
            <person name="Fang X."/>
            <person name="Qin N."/>
            <person name="Donahue G."/>
            <person name="Yang P."/>
            <person name="Li Q."/>
            <person name="Li C."/>
            <person name="Zhang P."/>
            <person name="Huang Z."/>
            <person name="Berger S.L."/>
            <person name="Reinberg D."/>
            <person name="Wang J."/>
            <person name="Liebig J."/>
        </authorList>
    </citation>
    <scope>NUCLEOTIDE SEQUENCE [LARGE SCALE GENOMIC DNA]</scope>
    <source>
        <strain evidence="4">C129</strain>
    </source>
</reference>
<feature type="domain" description="Integrase zinc-binding" evidence="2">
    <location>
        <begin position="6"/>
        <end position="58"/>
    </location>
</feature>
<name>E2A210_CAMFO</name>
<dbReference type="EMBL" id="GL435902">
    <property type="protein sequence ID" value="EFN72529.1"/>
    <property type="molecule type" value="Genomic_DNA"/>
</dbReference>
<dbReference type="InterPro" id="IPR041588">
    <property type="entry name" value="Integrase_H2C2"/>
</dbReference>
<evidence type="ECO:0000313" key="4">
    <source>
        <dbReference type="Proteomes" id="UP000000311"/>
    </source>
</evidence>
<dbReference type="GO" id="GO:0003964">
    <property type="term" value="F:RNA-directed DNA polymerase activity"/>
    <property type="evidence" value="ECO:0007669"/>
    <property type="project" value="UniProtKB-EC"/>
</dbReference>
<dbReference type="SUPFAM" id="SSF53098">
    <property type="entry name" value="Ribonuclease H-like"/>
    <property type="match status" value="1"/>
</dbReference>
<dbReference type="Gene3D" id="3.30.420.10">
    <property type="entry name" value="Ribonuclease H-like superfamily/Ribonuclease H"/>
    <property type="match status" value="1"/>
</dbReference>
<dbReference type="EC" id="2.7.7.49" evidence="1"/>
<dbReference type="Pfam" id="PF17921">
    <property type="entry name" value="Integrase_H2C2"/>
    <property type="match status" value="1"/>
</dbReference>
<accession>E2A210</accession>
<dbReference type="InterPro" id="IPR012337">
    <property type="entry name" value="RNaseH-like_sf"/>
</dbReference>
<dbReference type="OMA" id="RIYHDEM"/>
<dbReference type="InParanoid" id="E2A210"/>
<organism evidence="4">
    <name type="scientific">Camponotus floridanus</name>
    <name type="common">Florida carpenter ant</name>
    <dbReference type="NCBI Taxonomy" id="104421"/>
    <lineage>
        <taxon>Eukaryota</taxon>
        <taxon>Metazoa</taxon>
        <taxon>Ecdysozoa</taxon>
        <taxon>Arthropoda</taxon>
        <taxon>Hexapoda</taxon>
        <taxon>Insecta</taxon>
        <taxon>Pterygota</taxon>
        <taxon>Neoptera</taxon>
        <taxon>Endopterygota</taxon>
        <taxon>Hymenoptera</taxon>
        <taxon>Apocrita</taxon>
        <taxon>Aculeata</taxon>
        <taxon>Formicoidea</taxon>
        <taxon>Formicidae</taxon>
        <taxon>Formicinae</taxon>
        <taxon>Camponotus</taxon>
    </lineage>
</organism>
<feature type="non-terminal residue" evidence="3">
    <location>
        <position position="126"/>
    </location>
</feature>
<dbReference type="PANTHER" id="PTHR37984">
    <property type="entry name" value="PROTEIN CBG26694"/>
    <property type="match status" value="1"/>
</dbReference>
<evidence type="ECO:0000313" key="3">
    <source>
        <dbReference type="EMBL" id="EFN72529.1"/>
    </source>
</evidence>
<dbReference type="PANTHER" id="PTHR37984:SF15">
    <property type="entry name" value="INTEGRASE CATALYTIC DOMAIN-CONTAINING PROTEIN"/>
    <property type="match status" value="1"/>
</dbReference>
<sequence>KNLFVVPENMIYSVIRIYHDEMGHVGIDKTIHGILSHYWFPCLKLRVKEYIENCVKCLSFSLVGGKPEGELEIFEKIALPLHTIHLDHFGPLEATAYGYKYILVVVDAFTKFTWLFPTKSTTTDEV</sequence>
<proteinExistence type="predicted"/>
<gene>
    <name evidence="3" type="ORF">EAG_00247</name>
</gene>
<dbReference type="Proteomes" id="UP000000311">
    <property type="component" value="Unassembled WGS sequence"/>
</dbReference>
<dbReference type="InterPro" id="IPR050951">
    <property type="entry name" value="Retrovirus_Pol_polyprotein"/>
</dbReference>
<feature type="non-terminal residue" evidence="3">
    <location>
        <position position="1"/>
    </location>
</feature>
<keyword evidence="4" id="KW-1185">Reference proteome</keyword>